<proteinExistence type="inferred from homology"/>
<dbReference type="Pfam" id="PF01408">
    <property type="entry name" value="GFO_IDH_MocA"/>
    <property type="match status" value="1"/>
</dbReference>
<dbReference type="EMBL" id="CP120682">
    <property type="protein sequence ID" value="WKN40363.1"/>
    <property type="molecule type" value="Genomic_DNA"/>
</dbReference>
<dbReference type="Gene3D" id="3.40.50.720">
    <property type="entry name" value="NAD(P)-binding Rossmann-like Domain"/>
    <property type="match status" value="1"/>
</dbReference>
<feature type="domain" description="GFO/IDH/MocA-like oxidoreductase" evidence="4">
    <location>
        <begin position="154"/>
        <end position="261"/>
    </location>
</feature>
<dbReference type="InterPro" id="IPR050984">
    <property type="entry name" value="Gfo/Idh/MocA_domain"/>
</dbReference>
<dbReference type="SUPFAM" id="SSF55347">
    <property type="entry name" value="Glyceraldehyde-3-phosphate dehydrogenase-like, C-terminal domain"/>
    <property type="match status" value="1"/>
</dbReference>
<protein>
    <submittedName>
        <fullName evidence="5">Gfo/Idh/MocA family oxidoreductase</fullName>
    </submittedName>
</protein>
<feature type="domain" description="Gfo/Idh/MocA-like oxidoreductase N-terminal" evidence="3">
    <location>
        <begin position="22"/>
        <end position="145"/>
    </location>
</feature>
<evidence type="ECO:0000313" key="5">
    <source>
        <dbReference type="EMBL" id="WKN40363.1"/>
    </source>
</evidence>
<dbReference type="InterPro" id="IPR008354">
    <property type="entry name" value="Glc-Fru_OxRdtase_bac"/>
</dbReference>
<dbReference type="Pfam" id="PF22725">
    <property type="entry name" value="GFO_IDH_MocA_C3"/>
    <property type="match status" value="1"/>
</dbReference>
<evidence type="ECO:0000256" key="2">
    <source>
        <dbReference type="ARBA" id="ARBA00023002"/>
    </source>
</evidence>
<dbReference type="PANTHER" id="PTHR22604:SF105">
    <property type="entry name" value="TRANS-1,2-DIHYDROBENZENE-1,2-DIOL DEHYDROGENASE"/>
    <property type="match status" value="1"/>
</dbReference>
<reference evidence="5" key="2">
    <citation type="journal article" date="2024" name="Antonie Van Leeuwenhoek">
        <title>Roseihalotalea indica gen. nov., sp. nov., a halophilic Bacteroidetes from mesopelagic Southwest Indian Ocean with higher carbohydrate metabolic potential.</title>
        <authorList>
            <person name="Chen B."/>
            <person name="Zhang M."/>
            <person name="Lin D."/>
            <person name="Ye J."/>
            <person name="Tang K."/>
        </authorList>
    </citation>
    <scope>NUCLEOTIDE SEQUENCE</scope>
    <source>
        <strain evidence="5">TK19036</strain>
    </source>
</reference>
<dbReference type="InterPro" id="IPR036291">
    <property type="entry name" value="NAD(P)-bd_dom_sf"/>
</dbReference>
<dbReference type="InterPro" id="IPR055170">
    <property type="entry name" value="GFO_IDH_MocA-like_dom"/>
</dbReference>
<reference evidence="5" key="1">
    <citation type="journal article" date="2023" name="Comput. Struct. Biotechnol. J.">
        <title>Discovery of a novel marine Bacteroidetes with a rich repertoire of carbohydrate-active enzymes.</title>
        <authorList>
            <person name="Chen B."/>
            <person name="Liu G."/>
            <person name="Chen Q."/>
            <person name="Wang H."/>
            <person name="Liu L."/>
            <person name="Tang K."/>
        </authorList>
    </citation>
    <scope>NUCLEOTIDE SEQUENCE</scope>
    <source>
        <strain evidence="5">TK19036</strain>
    </source>
</reference>
<evidence type="ECO:0000259" key="3">
    <source>
        <dbReference type="Pfam" id="PF01408"/>
    </source>
</evidence>
<sequence length="345" mass="38621">MTPAIWNKSINLVGLRPKEKLGVALVGLGYYSTDLLAPALQETKNCYLAGIVTGTPEKEKVWAEKYGIEDKNIYNYDNFEDIADNDDIDIIYVVLPNAMHAEYVIRAANTGKHVLCEKPMALNAKECESMIKACNDNKRMLSIGYRMQFEPHTQEIMRMGQEKVFGPVKLVSAGAGYREGRADHWKLDKKMGGGAMMDMGVYALQAARYVTGEEPIAVTAQSFTSRPEMFTEVDETTMFQLEFPSGALANLHTSFGMSMNYLNVTSEDGWFKLDPFSAYRGIEGESKNGPIEFPDVFQQAVQMDEQAYCIMENKAMRVPGEEGLRDMRVVEAIYKAIKSGDQVKV</sequence>
<organism evidence="5">
    <name type="scientific">Roseihalotalea indica</name>
    <dbReference type="NCBI Taxonomy" id="2867963"/>
    <lineage>
        <taxon>Bacteria</taxon>
        <taxon>Pseudomonadati</taxon>
        <taxon>Bacteroidota</taxon>
        <taxon>Cytophagia</taxon>
        <taxon>Cytophagales</taxon>
        <taxon>Catalimonadaceae</taxon>
        <taxon>Roseihalotalea</taxon>
    </lineage>
</organism>
<gene>
    <name evidence="5" type="ORF">K4G66_21100</name>
</gene>
<evidence type="ECO:0000256" key="1">
    <source>
        <dbReference type="ARBA" id="ARBA00010928"/>
    </source>
</evidence>
<name>A0AA49JKK7_9BACT</name>
<dbReference type="SUPFAM" id="SSF51735">
    <property type="entry name" value="NAD(P)-binding Rossmann-fold domains"/>
    <property type="match status" value="1"/>
</dbReference>
<dbReference type="GO" id="GO:0016491">
    <property type="term" value="F:oxidoreductase activity"/>
    <property type="evidence" value="ECO:0007669"/>
    <property type="project" value="UniProtKB-KW"/>
</dbReference>
<evidence type="ECO:0000259" key="4">
    <source>
        <dbReference type="Pfam" id="PF22725"/>
    </source>
</evidence>
<keyword evidence="2" id="KW-0560">Oxidoreductase</keyword>
<dbReference type="PANTHER" id="PTHR22604">
    <property type="entry name" value="OXIDOREDUCTASES"/>
    <property type="match status" value="1"/>
</dbReference>
<dbReference type="PRINTS" id="PR01775">
    <property type="entry name" value="GLFROXRDTASE"/>
</dbReference>
<dbReference type="GO" id="GO:0000166">
    <property type="term" value="F:nucleotide binding"/>
    <property type="evidence" value="ECO:0007669"/>
    <property type="project" value="InterPro"/>
</dbReference>
<accession>A0AA49JKK7</accession>
<dbReference type="Gene3D" id="3.30.360.10">
    <property type="entry name" value="Dihydrodipicolinate Reductase, domain 2"/>
    <property type="match status" value="1"/>
</dbReference>
<comment type="similarity">
    <text evidence="1">Belongs to the Gfo/Idh/MocA family.</text>
</comment>
<dbReference type="AlphaFoldDB" id="A0AA49JKK7"/>
<dbReference type="InterPro" id="IPR000683">
    <property type="entry name" value="Gfo/Idh/MocA-like_OxRdtase_N"/>
</dbReference>